<keyword evidence="5" id="KW-0874">Quinone</keyword>
<comment type="subcellular location">
    <subcellularLocation>
        <location evidence="5">Cell membrane</location>
        <topology evidence="5">Multi-pass membrane protein</topology>
    </subcellularLocation>
    <subcellularLocation>
        <location evidence="1">Endomembrane system</location>
        <topology evidence="1">Multi-pass membrane protein</topology>
    </subcellularLocation>
    <subcellularLocation>
        <location evidence="6">Membrane</location>
        <topology evidence="6">Multi-pass membrane protein</topology>
    </subcellularLocation>
</comment>
<keyword evidence="5" id="KW-0813">Transport</keyword>
<gene>
    <name evidence="5" type="primary">nuoN</name>
    <name evidence="8" type="ORF">G4L40_00700</name>
</gene>
<dbReference type="PANTHER" id="PTHR22773">
    <property type="entry name" value="NADH DEHYDROGENASE"/>
    <property type="match status" value="1"/>
</dbReference>
<comment type="catalytic activity">
    <reaction evidence="5">
        <text>a quinone + NADH + 5 H(+)(in) = a quinol + NAD(+) + 4 H(+)(out)</text>
        <dbReference type="Rhea" id="RHEA:57888"/>
        <dbReference type="ChEBI" id="CHEBI:15378"/>
        <dbReference type="ChEBI" id="CHEBI:24646"/>
        <dbReference type="ChEBI" id="CHEBI:57540"/>
        <dbReference type="ChEBI" id="CHEBI:57945"/>
        <dbReference type="ChEBI" id="CHEBI:132124"/>
    </reaction>
</comment>
<keyword evidence="2 5" id="KW-0812">Transmembrane</keyword>
<feature type="transmembrane region" description="Helical" evidence="5">
    <location>
        <begin position="117"/>
        <end position="137"/>
    </location>
</feature>
<evidence type="ECO:0000313" key="9">
    <source>
        <dbReference type="Proteomes" id="UP000761423"/>
    </source>
</evidence>
<feature type="transmembrane region" description="Helical" evidence="5">
    <location>
        <begin position="429"/>
        <end position="447"/>
    </location>
</feature>
<evidence type="ECO:0000313" key="8">
    <source>
        <dbReference type="EMBL" id="NHM03215.1"/>
    </source>
</evidence>
<accession>A0ABX0IAK8</accession>
<reference evidence="8 9" key="1">
    <citation type="submission" date="2020-02" db="EMBL/GenBank/DDBJ databases">
        <authorList>
            <person name="Chen W.-M."/>
        </authorList>
    </citation>
    <scope>NUCLEOTIDE SEQUENCE [LARGE SCALE GENOMIC DNA]</scope>
    <source>
        <strain evidence="8 9">TWA-26</strain>
    </source>
</reference>
<feature type="transmembrane region" description="Helical" evidence="5">
    <location>
        <begin position="25"/>
        <end position="42"/>
    </location>
</feature>
<dbReference type="EC" id="7.1.1.-" evidence="5"/>
<keyword evidence="5" id="KW-0520">NAD</keyword>
<comment type="similarity">
    <text evidence="5">Belongs to the complex I subunit 2 family.</text>
</comment>
<evidence type="ECO:0000256" key="3">
    <source>
        <dbReference type="ARBA" id="ARBA00022989"/>
    </source>
</evidence>
<dbReference type="Pfam" id="PF00361">
    <property type="entry name" value="Proton_antipo_M"/>
    <property type="match status" value="1"/>
</dbReference>
<dbReference type="NCBIfam" id="TIGR01770">
    <property type="entry name" value="NDH_I_N"/>
    <property type="match status" value="1"/>
</dbReference>
<dbReference type="RefSeq" id="WP_166235022.1">
    <property type="nucleotide sequence ID" value="NZ_JAAJBV010000001.1"/>
</dbReference>
<sequence length="455" mass="49652">MNTLIAIVGLGVFCLVAEIFNFRKAIIPVSVIALLALFGLTITDNLPQVAGDYSNMIEETSFSKTFSSLFILLTALLLVLSNNVYKNTSKISDFISIKIFMLSGAIAMVSFNNMAMFFLGIEVLSIALYVLAGSHRLDIRSNEAGMKYFLMGSFASGILLFGIAMLYGATGTFDVPTLYDASISANTEYWFYIGVILITIGMLFKIAAVPFHFWAPDVYEGAPLIVTAFMSTFAKVVAMAAFFKLITILNSYMAYSYEIVILVISILSMTIGNIMALRQNSVKRILAFSGISHAGFLLMTLLNIGAAANNLLYYSASYALAGVAAFSVLIYVCKNEDDDKIDNFNGLAKRNPLMAVIMSLALLSMAGIPILSGFFAKLFLLNQVISAGFLVLAIVAIVNSMISVYYYFRVILAMYTKDSVKQEVEHGSEFYIVGIVAAVLLIVLGLFPDTILHLI</sequence>
<feature type="transmembrane region" description="Helical" evidence="5">
    <location>
        <begin position="221"/>
        <end position="243"/>
    </location>
</feature>
<organism evidence="8 9">
    <name type="scientific">Flavobacterium celericrescens</name>
    <dbReference type="NCBI Taxonomy" id="2709780"/>
    <lineage>
        <taxon>Bacteria</taxon>
        <taxon>Pseudomonadati</taxon>
        <taxon>Bacteroidota</taxon>
        <taxon>Flavobacteriia</taxon>
        <taxon>Flavobacteriales</taxon>
        <taxon>Flavobacteriaceae</taxon>
        <taxon>Flavobacterium</taxon>
    </lineage>
</organism>
<evidence type="ECO:0000256" key="6">
    <source>
        <dbReference type="RuleBase" id="RU000320"/>
    </source>
</evidence>
<keyword evidence="4 5" id="KW-0472">Membrane</keyword>
<dbReference type="HAMAP" id="MF_00445">
    <property type="entry name" value="NDH1_NuoN_1"/>
    <property type="match status" value="1"/>
</dbReference>
<feature type="transmembrane region" description="Helical" evidence="5">
    <location>
        <begin position="285"/>
        <end position="305"/>
    </location>
</feature>
<evidence type="ECO:0000256" key="2">
    <source>
        <dbReference type="ARBA" id="ARBA00022692"/>
    </source>
</evidence>
<name>A0ABX0IAK8_9FLAO</name>
<comment type="caution">
    <text evidence="8">The sequence shown here is derived from an EMBL/GenBank/DDBJ whole genome shotgun (WGS) entry which is preliminary data.</text>
</comment>
<dbReference type="Proteomes" id="UP000761423">
    <property type="component" value="Unassembled WGS sequence"/>
</dbReference>
<keyword evidence="3 5" id="KW-1133">Transmembrane helix</keyword>
<proteinExistence type="inferred from homology"/>
<keyword evidence="5" id="KW-1278">Translocase</keyword>
<dbReference type="InterPro" id="IPR001750">
    <property type="entry name" value="ND/Mrp_TM"/>
</dbReference>
<feature type="transmembrane region" description="Helical" evidence="5">
    <location>
        <begin position="62"/>
        <end position="80"/>
    </location>
</feature>
<feature type="transmembrane region" description="Helical" evidence="5">
    <location>
        <begin position="353"/>
        <end position="375"/>
    </location>
</feature>
<comment type="function">
    <text evidence="5">NDH-1 shuttles electrons from NADH, via FMN and iron-sulfur (Fe-S) centers, to quinones in the respiratory chain. The immediate electron acceptor for the enzyme in this species is believed to be a menaquinone. Couples the redox reaction to proton translocation (for every two electrons transferred, four hydrogen ions are translocated across the cytoplasmic membrane), and thus conserves the redox energy in a proton gradient.</text>
</comment>
<evidence type="ECO:0000256" key="4">
    <source>
        <dbReference type="ARBA" id="ARBA00023136"/>
    </source>
</evidence>
<feature type="domain" description="NADH:quinone oxidoreductase/Mrp antiporter transmembrane" evidence="7">
    <location>
        <begin position="112"/>
        <end position="403"/>
    </location>
</feature>
<feature type="transmembrane region" description="Helical" evidence="5">
    <location>
        <begin position="311"/>
        <end position="332"/>
    </location>
</feature>
<protein>
    <recommendedName>
        <fullName evidence="5">NADH-quinone oxidoreductase subunit N</fullName>
        <ecNumber evidence="5">7.1.1.-</ecNumber>
    </recommendedName>
    <alternativeName>
        <fullName evidence="5">NADH dehydrogenase I subunit N</fullName>
    </alternativeName>
    <alternativeName>
        <fullName evidence="5">NDH-1 subunit N</fullName>
    </alternativeName>
</protein>
<dbReference type="EMBL" id="JAAJBV010000001">
    <property type="protein sequence ID" value="NHM03215.1"/>
    <property type="molecule type" value="Genomic_DNA"/>
</dbReference>
<dbReference type="InterPro" id="IPR010096">
    <property type="entry name" value="NADH-Q_OxRdtase_suN/2"/>
</dbReference>
<feature type="transmembrane region" description="Helical" evidence="5">
    <location>
        <begin position="149"/>
        <end position="169"/>
    </location>
</feature>
<evidence type="ECO:0000256" key="5">
    <source>
        <dbReference type="HAMAP-Rule" id="MF_00445"/>
    </source>
</evidence>
<feature type="transmembrane region" description="Helical" evidence="5">
    <location>
        <begin position="92"/>
        <end position="111"/>
    </location>
</feature>
<keyword evidence="9" id="KW-1185">Reference proteome</keyword>
<feature type="transmembrane region" description="Helical" evidence="5">
    <location>
        <begin position="387"/>
        <end position="408"/>
    </location>
</feature>
<evidence type="ECO:0000259" key="7">
    <source>
        <dbReference type="Pfam" id="PF00361"/>
    </source>
</evidence>
<feature type="transmembrane region" description="Helical" evidence="5">
    <location>
        <begin position="255"/>
        <end position="276"/>
    </location>
</feature>
<comment type="subunit">
    <text evidence="5">NDH-1 is composed of 14 different subunits. Subunits NuoA, H, J, K, L, M, N constitute the membrane sector of the complex.</text>
</comment>
<keyword evidence="5" id="KW-1003">Cell membrane</keyword>
<evidence type="ECO:0000256" key="1">
    <source>
        <dbReference type="ARBA" id="ARBA00004127"/>
    </source>
</evidence>
<feature type="transmembrane region" description="Helical" evidence="5">
    <location>
        <begin position="189"/>
        <end position="209"/>
    </location>
</feature>